<keyword evidence="4" id="KW-0489">Methyltransferase</keyword>
<dbReference type="CDD" id="cd02440">
    <property type="entry name" value="AdoMet_MTases"/>
    <property type="match status" value="1"/>
</dbReference>
<dbReference type="AlphaFoldDB" id="A0A6N0NVZ8"/>
<evidence type="ECO:0000256" key="1">
    <source>
        <dbReference type="ARBA" id="ARBA00009741"/>
    </source>
</evidence>
<dbReference type="PANTHER" id="PTHR23290:SF0">
    <property type="entry name" value="RRNA N6-ADENOSINE-METHYLTRANSFERASE METTL5"/>
    <property type="match status" value="1"/>
</dbReference>
<dbReference type="PROSITE" id="PS00092">
    <property type="entry name" value="N6_MTASE"/>
    <property type="match status" value="1"/>
</dbReference>
<dbReference type="InterPro" id="IPR007848">
    <property type="entry name" value="Small_mtfrase_dom"/>
</dbReference>
<dbReference type="Pfam" id="PF05175">
    <property type="entry name" value="MTS"/>
    <property type="match status" value="1"/>
</dbReference>
<dbReference type="RefSeq" id="WP_174631346.1">
    <property type="nucleotide sequence ID" value="NZ_CP049074.1"/>
</dbReference>
<dbReference type="KEGG" id="mten:GWK48_08435"/>
<feature type="domain" description="Methyltransferase small" evidence="3">
    <location>
        <begin position="21"/>
        <end position="98"/>
    </location>
</feature>
<dbReference type="Gene3D" id="3.40.50.150">
    <property type="entry name" value="Vaccinia Virus protein VP39"/>
    <property type="match status" value="1"/>
</dbReference>
<dbReference type="InterPro" id="IPR051720">
    <property type="entry name" value="rRNA_MeTrfase/Polyamine_Synth"/>
</dbReference>
<evidence type="ECO:0000256" key="2">
    <source>
        <dbReference type="ARBA" id="ARBA00041374"/>
    </source>
</evidence>
<dbReference type="GO" id="GO:0032259">
    <property type="term" value="P:methylation"/>
    <property type="evidence" value="ECO:0007669"/>
    <property type="project" value="UniProtKB-KW"/>
</dbReference>
<evidence type="ECO:0000259" key="3">
    <source>
        <dbReference type="Pfam" id="PF05175"/>
    </source>
</evidence>
<reference evidence="4 5" key="1">
    <citation type="submission" date="2020-02" db="EMBL/GenBank/DDBJ databases">
        <title>Comparative genome analysis reveals the metabolism and evolution of the thermophilic archaeal genus Metallosphaera.</title>
        <authorList>
            <person name="Jiang C."/>
        </authorList>
    </citation>
    <scope>NUCLEOTIDE SEQUENCE [LARGE SCALE GENOMIC DNA]</scope>
    <source>
        <strain evidence="4 5">Ric-A</strain>
    </source>
</reference>
<sequence>MTPSSIASVVVWTAYVQGQIEGKRVLDLGCGTGRLCAGVSALGGYCVCVDVDLESLQVARSAFRGMNLEAEFVEADSTSFHGRFDTVVQNPPFGVARKGTDLKFLRTALEVGKAVYSIHKSNPESRRIIMREAEDKGFKAEMIASFYPLTPYYPWHTERVHRFLVDIYAFRKPTGQDEVK</sequence>
<protein>
    <recommendedName>
        <fullName evidence="2">Methyltransferase-like protein 5</fullName>
    </recommendedName>
</protein>
<name>A0A6N0NVZ8_9CREN</name>
<evidence type="ECO:0000313" key="5">
    <source>
        <dbReference type="Proteomes" id="UP000509301"/>
    </source>
</evidence>
<dbReference type="OrthoDB" id="31271at2157"/>
<dbReference type="SUPFAM" id="SSF53335">
    <property type="entry name" value="S-adenosyl-L-methionine-dependent methyltransferases"/>
    <property type="match status" value="1"/>
</dbReference>
<dbReference type="GO" id="GO:0003676">
    <property type="term" value="F:nucleic acid binding"/>
    <property type="evidence" value="ECO:0007669"/>
    <property type="project" value="InterPro"/>
</dbReference>
<keyword evidence="4" id="KW-0808">Transferase</keyword>
<dbReference type="Proteomes" id="UP000509301">
    <property type="component" value="Chromosome"/>
</dbReference>
<dbReference type="GeneID" id="55641966"/>
<dbReference type="PANTHER" id="PTHR23290">
    <property type="entry name" value="RRNA N6-ADENOSINE-METHYLTRANSFERASE METTL5"/>
    <property type="match status" value="1"/>
</dbReference>
<gene>
    <name evidence="4" type="ORF">GWK48_08435</name>
</gene>
<comment type="similarity">
    <text evidence="1">Belongs to the methyltransferase superfamily. PrmA family.</text>
</comment>
<evidence type="ECO:0000313" key="4">
    <source>
        <dbReference type="EMBL" id="QKR00395.1"/>
    </source>
</evidence>
<accession>A0A6N0NVZ8</accession>
<proteinExistence type="inferred from homology"/>
<dbReference type="GO" id="GO:0008757">
    <property type="term" value="F:S-adenosylmethionine-dependent methyltransferase activity"/>
    <property type="evidence" value="ECO:0007669"/>
    <property type="project" value="UniProtKB-ARBA"/>
</dbReference>
<dbReference type="InterPro" id="IPR002052">
    <property type="entry name" value="DNA_methylase_N6_adenine_CS"/>
</dbReference>
<keyword evidence="5" id="KW-1185">Reference proteome</keyword>
<dbReference type="InterPro" id="IPR029063">
    <property type="entry name" value="SAM-dependent_MTases_sf"/>
</dbReference>
<dbReference type="EMBL" id="CP049074">
    <property type="protein sequence ID" value="QKR00395.1"/>
    <property type="molecule type" value="Genomic_DNA"/>
</dbReference>
<organism evidence="4 5">
    <name type="scientific">Metallosphaera tengchongensis</name>
    <dbReference type="NCBI Taxonomy" id="1532350"/>
    <lineage>
        <taxon>Archaea</taxon>
        <taxon>Thermoproteota</taxon>
        <taxon>Thermoprotei</taxon>
        <taxon>Sulfolobales</taxon>
        <taxon>Sulfolobaceae</taxon>
        <taxon>Metallosphaera</taxon>
    </lineage>
</organism>